<dbReference type="AlphaFoldDB" id="A0A1I2N1H7"/>
<gene>
    <name evidence="1" type="ORF">SAMN02982927_00113</name>
</gene>
<proteinExistence type="predicted"/>
<dbReference type="STRING" id="269670.SAMN02982927_00113"/>
<organism evidence="1 2">
    <name type="scientific">Sporolactobacillus nakayamae</name>
    <dbReference type="NCBI Taxonomy" id="269670"/>
    <lineage>
        <taxon>Bacteria</taxon>
        <taxon>Bacillati</taxon>
        <taxon>Bacillota</taxon>
        <taxon>Bacilli</taxon>
        <taxon>Bacillales</taxon>
        <taxon>Sporolactobacillaceae</taxon>
        <taxon>Sporolactobacillus</taxon>
    </lineage>
</organism>
<protein>
    <submittedName>
        <fullName evidence="1">Uncharacterized protein</fullName>
    </submittedName>
</protein>
<name>A0A1I2N1H7_9BACL</name>
<accession>A0A1I2N1H7</accession>
<evidence type="ECO:0000313" key="1">
    <source>
        <dbReference type="EMBL" id="SFF95386.1"/>
    </source>
</evidence>
<evidence type="ECO:0000313" key="2">
    <source>
        <dbReference type="Proteomes" id="UP000198752"/>
    </source>
</evidence>
<keyword evidence="2" id="KW-1185">Reference proteome</keyword>
<dbReference type="EMBL" id="FOOY01000003">
    <property type="protein sequence ID" value="SFF95386.1"/>
    <property type="molecule type" value="Genomic_DNA"/>
</dbReference>
<reference evidence="2" key="1">
    <citation type="submission" date="2016-10" db="EMBL/GenBank/DDBJ databases">
        <authorList>
            <person name="Varghese N."/>
            <person name="Submissions S."/>
        </authorList>
    </citation>
    <scope>NUCLEOTIDE SEQUENCE [LARGE SCALE GENOMIC DNA]</scope>
    <source>
        <strain evidence="2">ATCC 700379</strain>
    </source>
</reference>
<dbReference type="Proteomes" id="UP000198752">
    <property type="component" value="Unassembled WGS sequence"/>
</dbReference>
<sequence>MWGENVTVFSPFFLSTIGIKNELDNSLVWIGGRSIKLLVQLEYITSDGSIFYWNNQWTKSYV</sequence>